<name>A0A8H4W4G7_9HELO</name>
<feature type="region of interest" description="Disordered" evidence="1">
    <location>
        <begin position="323"/>
        <end position="349"/>
    </location>
</feature>
<feature type="compositionally biased region" description="Low complexity" evidence="1">
    <location>
        <begin position="323"/>
        <end position="332"/>
    </location>
</feature>
<feature type="transmembrane region" description="Helical" evidence="2">
    <location>
        <begin position="189"/>
        <end position="210"/>
    </location>
</feature>
<keyword evidence="4" id="KW-1185">Reference proteome</keyword>
<dbReference type="AlphaFoldDB" id="A0A8H4W4G7"/>
<evidence type="ECO:0000313" key="3">
    <source>
        <dbReference type="EMBL" id="KAF4633432.1"/>
    </source>
</evidence>
<accession>A0A8H4W4G7</accession>
<keyword evidence="2" id="KW-0812">Transmembrane</keyword>
<feature type="region of interest" description="Disordered" evidence="1">
    <location>
        <begin position="232"/>
        <end position="286"/>
    </location>
</feature>
<feature type="compositionally biased region" description="Polar residues" evidence="1">
    <location>
        <begin position="373"/>
        <end position="382"/>
    </location>
</feature>
<feature type="region of interest" description="Disordered" evidence="1">
    <location>
        <begin position="1"/>
        <end position="23"/>
    </location>
</feature>
<dbReference type="EMBL" id="JAAMPI010000260">
    <property type="protein sequence ID" value="KAF4633432.1"/>
    <property type="molecule type" value="Genomic_DNA"/>
</dbReference>
<feature type="region of interest" description="Disordered" evidence="1">
    <location>
        <begin position="365"/>
        <end position="413"/>
    </location>
</feature>
<keyword evidence="2" id="KW-1133">Transmembrane helix</keyword>
<gene>
    <name evidence="3" type="ORF">G7Y89_g4684</name>
</gene>
<dbReference type="Proteomes" id="UP000566819">
    <property type="component" value="Unassembled WGS sequence"/>
</dbReference>
<comment type="caution">
    <text evidence="3">The sequence shown here is derived from an EMBL/GenBank/DDBJ whole genome shotgun (WGS) entry which is preliminary data.</text>
</comment>
<protein>
    <submittedName>
        <fullName evidence="3">Uncharacterized protein</fullName>
    </submittedName>
</protein>
<dbReference type="OrthoDB" id="5292518at2759"/>
<reference evidence="3 4" key="1">
    <citation type="submission" date="2020-03" db="EMBL/GenBank/DDBJ databases">
        <title>Draft Genome Sequence of Cudoniella acicularis.</title>
        <authorList>
            <person name="Buettner E."/>
            <person name="Kellner H."/>
        </authorList>
    </citation>
    <scope>NUCLEOTIDE SEQUENCE [LARGE SCALE GENOMIC DNA]</scope>
    <source>
        <strain evidence="3 4">DSM 108380</strain>
    </source>
</reference>
<feature type="transmembrane region" description="Helical" evidence="2">
    <location>
        <begin position="64"/>
        <end position="85"/>
    </location>
</feature>
<proteinExistence type="predicted"/>
<feature type="compositionally biased region" description="Polar residues" evidence="1">
    <location>
        <begin position="271"/>
        <end position="281"/>
    </location>
</feature>
<keyword evidence="2" id="KW-0472">Membrane</keyword>
<organism evidence="3 4">
    <name type="scientific">Cudoniella acicularis</name>
    <dbReference type="NCBI Taxonomy" id="354080"/>
    <lineage>
        <taxon>Eukaryota</taxon>
        <taxon>Fungi</taxon>
        <taxon>Dikarya</taxon>
        <taxon>Ascomycota</taxon>
        <taxon>Pezizomycotina</taxon>
        <taxon>Leotiomycetes</taxon>
        <taxon>Helotiales</taxon>
        <taxon>Tricladiaceae</taxon>
        <taxon>Cudoniella</taxon>
    </lineage>
</organism>
<evidence type="ECO:0000256" key="1">
    <source>
        <dbReference type="SAM" id="MobiDB-lite"/>
    </source>
</evidence>
<feature type="transmembrane region" description="Helical" evidence="2">
    <location>
        <begin position="117"/>
        <end position="139"/>
    </location>
</feature>
<evidence type="ECO:0000313" key="4">
    <source>
        <dbReference type="Proteomes" id="UP000566819"/>
    </source>
</evidence>
<evidence type="ECO:0000256" key="2">
    <source>
        <dbReference type="SAM" id="Phobius"/>
    </source>
</evidence>
<sequence>MRKTPKAPSDIDNWVIDPPTSNNSVPSIARNEGYGMMLRREAEGINGTSQPISSISGTLYTDKAFVRCAVILSILFILVAVLIASSGTARRFIIKCLDGMGRKSRFIRDPIERKTTMVFVVLLLGSIVTCLYIIGIYYYKEAAPWSAAASFLNTCKEEKEIGNPIGEECEKYLGKELKPKPTLSRRLKFAMEIAISLIVLVVLIGALLVLRRLNKVNMAIKVASDVHSYSRTSSIRARSRPRPAENPDIDSMSVDPLMMTGSEIASARPGSYQSAPQSSAHEISASPPSFKRVLVTRPLSSSWVHSPPHTHYPLGYKPVATSDLSSSNSSASYRNPALESTPPVAQTDRGYFDIPVRLYRNSRSSFARRPSQHGRNWSTASDESGVALSAASSRPAELDADPEEERKSSLRGALQQLGMGRIVSRRRSTSPRLGHIPEAGESCHQVDTAGMSLTDTQLKDPEAGLSNSQLREMTMFEANPYIRDENR</sequence>